<dbReference type="NCBIfam" id="TIGR01484">
    <property type="entry name" value="HAD-SF-IIB"/>
    <property type="match status" value="1"/>
</dbReference>
<evidence type="ECO:0000256" key="4">
    <source>
        <dbReference type="RuleBase" id="RU361117"/>
    </source>
</evidence>
<organism evidence="5 6">
    <name type="scientific">Novosphingobium capsulatum</name>
    <dbReference type="NCBI Taxonomy" id="13688"/>
    <lineage>
        <taxon>Bacteria</taxon>
        <taxon>Pseudomonadati</taxon>
        <taxon>Pseudomonadota</taxon>
        <taxon>Alphaproteobacteria</taxon>
        <taxon>Sphingomonadales</taxon>
        <taxon>Sphingomonadaceae</taxon>
        <taxon>Novosphingobium</taxon>
    </lineage>
</organism>
<comment type="similarity">
    <text evidence="2 4">Belongs to the trehalose phosphatase family.</text>
</comment>
<dbReference type="Gene3D" id="3.30.70.1020">
    <property type="entry name" value="Trehalose-6-phosphate phosphatase related protein, domain 2"/>
    <property type="match status" value="1"/>
</dbReference>
<dbReference type="InterPro" id="IPR036412">
    <property type="entry name" value="HAD-like_sf"/>
</dbReference>
<name>A0ABU1MJQ3_9SPHN</name>
<keyword evidence="3 4" id="KW-0378">Hydrolase</keyword>
<dbReference type="EMBL" id="JAVDRD010000003">
    <property type="protein sequence ID" value="MDR6510585.1"/>
    <property type="molecule type" value="Genomic_DNA"/>
</dbReference>
<dbReference type="EC" id="3.1.3.12" evidence="4"/>
<dbReference type="SUPFAM" id="SSF56784">
    <property type="entry name" value="HAD-like"/>
    <property type="match status" value="1"/>
</dbReference>
<comment type="pathway">
    <text evidence="1 4">Glycan biosynthesis; trehalose biosynthesis.</text>
</comment>
<dbReference type="InterPro" id="IPR003337">
    <property type="entry name" value="Trehalose_PPase"/>
</dbReference>
<comment type="caution">
    <text evidence="5">The sequence shown here is derived from an EMBL/GenBank/DDBJ whole genome shotgun (WGS) entry which is preliminary data.</text>
</comment>
<dbReference type="InterPro" id="IPR044651">
    <property type="entry name" value="OTSB-like"/>
</dbReference>
<dbReference type="Proteomes" id="UP001184150">
    <property type="component" value="Unassembled WGS sequence"/>
</dbReference>
<dbReference type="InterPro" id="IPR006379">
    <property type="entry name" value="HAD-SF_hydro_IIB"/>
</dbReference>
<dbReference type="InterPro" id="IPR023214">
    <property type="entry name" value="HAD_sf"/>
</dbReference>
<gene>
    <name evidence="5" type="ORF">J2792_001451</name>
</gene>
<dbReference type="NCBIfam" id="TIGR00685">
    <property type="entry name" value="T6PP"/>
    <property type="match status" value="1"/>
</dbReference>
<dbReference type="CDD" id="cd01627">
    <property type="entry name" value="HAD_TPP"/>
    <property type="match status" value="1"/>
</dbReference>
<comment type="cofactor">
    <cofactor evidence="4">
        <name>Mg(2+)</name>
        <dbReference type="ChEBI" id="CHEBI:18420"/>
    </cofactor>
</comment>
<keyword evidence="4" id="KW-0479">Metal-binding</keyword>
<protein>
    <recommendedName>
        <fullName evidence="4">Trehalose 6-phosphate phosphatase</fullName>
        <ecNumber evidence="4">3.1.3.12</ecNumber>
    </recommendedName>
</protein>
<keyword evidence="4" id="KW-0460">Magnesium</keyword>
<dbReference type="GO" id="GO:0004805">
    <property type="term" value="F:trehalose-phosphatase activity"/>
    <property type="evidence" value="ECO:0007669"/>
    <property type="project" value="UniProtKB-EC"/>
</dbReference>
<evidence type="ECO:0000256" key="3">
    <source>
        <dbReference type="ARBA" id="ARBA00022801"/>
    </source>
</evidence>
<evidence type="ECO:0000313" key="6">
    <source>
        <dbReference type="Proteomes" id="UP001184150"/>
    </source>
</evidence>
<reference evidence="5 6" key="1">
    <citation type="submission" date="2023-07" db="EMBL/GenBank/DDBJ databases">
        <title>Sorghum-associated microbial communities from plants grown in Nebraska, USA.</title>
        <authorList>
            <person name="Schachtman D."/>
        </authorList>
    </citation>
    <scope>NUCLEOTIDE SEQUENCE [LARGE SCALE GENOMIC DNA]</scope>
    <source>
        <strain evidence="5 6">DS1027</strain>
    </source>
</reference>
<evidence type="ECO:0000256" key="2">
    <source>
        <dbReference type="ARBA" id="ARBA00008770"/>
    </source>
</evidence>
<comment type="function">
    <text evidence="4">Removes the phosphate from trehalose 6-phosphate to produce free trehalose.</text>
</comment>
<dbReference type="Gene3D" id="3.40.50.1000">
    <property type="entry name" value="HAD superfamily/HAD-like"/>
    <property type="match status" value="1"/>
</dbReference>
<sequence>MPATLPAPRPGLLDGATVFLDIDGTLLELADDPEAVRADGPTRALLRDLAERLDGRLAMVSGRSLEQIDRILGPIAQALPVTGSHGLEYRWNEVWARPERLAVLNDVASAFHGLAQTWPGCLVEEKSYGVAFHWRLAPQARQQAETMAVQLADSHALKIQHGKDLVELRMPGGDKGQAVRRLMARKGMIGTRPVFFGDDLTDEAGFAAARALGGHGVLVGERALNGSSTAATLALPSPHAVRAFLRAFADGTAQVPE</sequence>
<accession>A0ABU1MJQ3</accession>
<dbReference type="Pfam" id="PF02358">
    <property type="entry name" value="Trehalose_PPase"/>
    <property type="match status" value="1"/>
</dbReference>
<comment type="catalytic activity">
    <reaction evidence="4">
        <text>alpha,alpha-trehalose 6-phosphate + H2O = alpha,alpha-trehalose + phosphate</text>
        <dbReference type="Rhea" id="RHEA:23420"/>
        <dbReference type="ChEBI" id="CHEBI:15377"/>
        <dbReference type="ChEBI" id="CHEBI:16551"/>
        <dbReference type="ChEBI" id="CHEBI:43474"/>
        <dbReference type="ChEBI" id="CHEBI:58429"/>
        <dbReference type="EC" id="3.1.3.12"/>
    </reaction>
</comment>
<dbReference type="PANTHER" id="PTHR43768:SF3">
    <property type="entry name" value="TREHALOSE 6-PHOSPHATE PHOSPHATASE"/>
    <property type="match status" value="1"/>
</dbReference>
<proteinExistence type="inferred from homology"/>
<dbReference type="PANTHER" id="PTHR43768">
    <property type="entry name" value="TREHALOSE 6-PHOSPHATE PHOSPHATASE"/>
    <property type="match status" value="1"/>
</dbReference>
<dbReference type="RefSeq" id="WP_054131791.1">
    <property type="nucleotide sequence ID" value="NZ_JAVDRD010000003.1"/>
</dbReference>
<keyword evidence="6" id="KW-1185">Reference proteome</keyword>
<evidence type="ECO:0000313" key="5">
    <source>
        <dbReference type="EMBL" id="MDR6510585.1"/>
    </source>
</evidence>
<evidence type="ECO:0000256" key="1">
    <source>
        <dbReference type="ARBA" id="ARBA00005199"/>
    </source>
</evidence>